<feature type="binding site" evidence="9">
    <location>
        <position position="247"/>
    </location>
    <ligand>
        <name>K(+)</name>
        <dbReference type="ChEBI" id="CHEBI:29103"/>
    </ligand>
</feature>
<dbReference type="HAMAP" id="MF_01987">
    <property type="entry name" value="Ribokinase"/>
    <property type="match status" value="1"/>
</dbReference>
<comment type="catalytic activity">
    <reaction evidence="9">
        <text>D-ribose + ATP = D-ribose 5-phosphate + ADP + H(+)</text>
        <dbReference type="Rhea" id="RHEA:13697"/>
        <dbReference type="ChEBI" id="CHEBI:15378"/>
        <dbReference type="ChEBI" id="CHEBI:30616"/>
        <dbReference type="ChEBI" id="CHEBI:47013"/>
        <dbReference type="ChEBI" id="CHEBI:78346"/>
        <dbReference type="ChEBI" id="CHEBI:456216"/>
        <dbReference type="EC" id="2.7.1.15"/>
    </reaction>
</comment>
<evidence type="ECO:0000256" key="8">
    <source>
        <dbReference type="ARBA" id="ARBA00023277"/>
    </source>
</evidence>
<comment type="similarity">
    <text evidence="9">Belongs to the carbohydrate kinase PfkB family. Ribokinase subfamily.</text>
</comment>
<keyword evidence="1 9" id="KW-0808">Transferase</keyword>
<feature type="binding site" evidence="9">
    <location>
        <position position="141"/>
    </location>
    <ligand>
        <name>substrate</name>
    </ligand>
</feature>
<evidence type="ECO:0000256" key="5">
    <source>
        <dbReference type="ARBA" id="ARBA00022840"/>
    </source>
</evidence>
<keyword evidence="7 9" id="KW-0630">Potassium</keyword>
<keyword evidence="6 9" id="KW-0460">Magnesium</keyword>
<evidence type="ECO:0000256" key="7">
    <source>
        <dbReference type="ARBA" id="ARBA00022958"/>
    </source>
</evidence>
<dbReference type="PANTHER" id="PTHR10584">
    <property type="entry name" value="SUGAR KINASE"/>
    <property type="match status" value="1"/>
</dbReference>
<dbReference type="RefSeq" id="WP_344602104.1">
    <property type="nucleotide sequence ID" value="NZ_BAAAHE010000007.1"/>
</dbReference>
<evidence type="ECO:0000313" key="12">
    <source>
        <dbReference type="Proteomes" id="UP001500957"/>
    </source>
</evidence>
<evidence type="ECO:0000259" key="10">
    <source>
        <dbReference type="Pfam" id="PF00294"/>
    </source>
</evidence>
<feature type="binding site" evidence="9">
    <location>
        <position position="286"/>
    </location>
    <ligand>
        <name>K(+)</name>
        <dbReference type="ChEBI" id="CHEBI:29103"/>
    </ligand>
</feature>
<evidence type="ECO:0000256" key="9">
    <source>
        <dbReference type="HAMAP-Rule" id="MF_01987"/>
    </source>
</evidence>
<dbReference type="InterPro" id="IPR029056">
    <property type="entry name" value="Ribokinase-like"/>
</dbReference>
<comment type="caution">
    <text evidence="9">Lacks conserved residue(s) required for the propagation of feature annotation.</text>
</comment>
<evidence type="ECO:0000256" key="1">
    <source>
        <dbReference type="ARBA" id="ARBA00022679"/>
    </source>
</evidence>
<keyword evidence="12" id="KW-1185">Reference proteome</keyword>
<sequence>MGAVLALGSVNADFVVRTESSPAGPGSLAAHSLLRTSGGKAGNRAVLAARLGAPARLLAGVGDDDLAAQALRGPEAAGVNLRAVRRRPGPTGYASIVVPADGGKTILRVPNANDAWGEDEAKVALEVDAAPDGSVVTVDCEVPVALVRAALEAARERGFVTVLDPAPPTRVSDELLALTDHLTPDHTEAKELTGIAVSGPAEAARAAEALRARGAAVVHVKLAGGGCVTATADGVTLIEAPDAEVVDATGAGDAFAGALAVALLAGRSALDAAASAVAAATCAVTGYGSQESYPDPAALAPVLAAVQKRIRPLPAVKKG</sequence>
<comment type="subcellular location">
    <subcellularLocation>
        <location evidence="9">Cytoplasm</location>
    </subcellularLocation>
</comment>
<dbReference type="Proteomes" id="UP001500957">
    <property type="component" value="Unassembled WGS sequence"/>
</dbReference>
<protein>
    <recommendedName>
        <fullName evidence="9">Ribokinase</fullName>
        <shortName evidence="9">RK</shortName>
        <ecNumber evidence="9">2.7.1.15</ecNumber>
    </recommendedName>
</protein>
<evidence type="ECO:0000256" key="6">
    <source>
        <dbReference type="ARBA" id="ARBA00022842"/>
    </source>
</evidence>
<dbReference type="InterPro" id="IPR002139">
    <property type="entry name" value="Ribo/fructo_kinase"/>
</dbReference>
<feature type="binding site" evidence="9">
    <location>
        <position position="288"/>
    </location>
    <ligand>
        <name>K(+)</name>
        <dbReference type="ChEBI" id="CHEBI:29103"/>
    </ligand>
</feature>
<feature type="binding site" evidence="9">
    <location>
        <position position="253"/>
    </location>
    <ligand>
        <name>substrate</name>
    </ligand>
</feature>
<gene>
    <name evidence="11" type="primary">rbsK_2</name>
    <name evidence="9" type="synonym">rbsK</name>
    <name evidence="11" type="ORF">GCM10009547_09270</name>
</gene>
<dbReference type="EMBL" id="BAAAHE010000007">
    <property type="protein sequence ID" value="GAA0609337.1"/>
    <property type="molecule type" value="Genomic_DNA"/>
</dbReference>
<comment type="activity regulation">
    <text evidence="9">Activated by a monovalent cation that binds near, but not in, the active site. The most likely occupant of the site in vivo is potassium. Ion binding induces a conformational change that may alter substrate affinity.</text>
</comment>
<comment type="cofactor">
    <cofactor evidence="9">
        <name>Mg(2+)</name>
        <dbReference type="ChEBI" id="CHEBI:18420"/>
    </cofactor>
    <text evidence="9">Requires a divalent cation, most likely magnesium in vivo, as an electrophilic catalyst to aid phosphoryl group transfer. It is the chelate of the metal and the nucleotide that is the actual substrate.</text>
</comment>
<evidence type="ECO:0000256" key="3">
    <source>
        <dbReference type="ARBA" id="ARBA00022741"/>
    </source>
</evidence>
<comment type="function">
    <text evidence="9">Catalyzes the phosphorylation of ribose at O-5 in a reaction requiring ATP and magnesium. The resulting D-ribose-5-phosphate can then be used either for sythesis of nucleotides, histidine, and tryptophan, or as a component of the pentose phosphate pathway.</text>
</comment>
<name>A0ABP3RFB3_9ACTN</name>
<keyword evidence="3 9" id="KW-0547">Nucleotide-binding</keyword>
<keyword evidence="5 9" id="KW-0067">ATP-binding</keyword>
<feature type="active site" description="Proton acceptor" evidence="9">
    <location>
        <position position="253"/>
    </location>
</feature>
<dbReference type="Pfam" id="PF00294">
    <property type="entry name" value="PfkB"/>
    <property type="match status" value="1"/>
</dbReference>
<evidence type="ECO:0000313" key="11">
    <source>
        <dbReference type="EMBL" id="GAA0609337.1"/>
    </source>
</evidence>
<feature type="binding site" evidence="9">
    <location>
        <begin position="39"/>
        <end position="43"/>
    </location>
    <ligand>
        <name>substrate</name>
    </ligand>
</feature>
<comment type="subunit">
    <text evidence="9">Homodimer.</text>
</comment>
<dbReference type="EC" id="2.7.1.15" evidence="9"/>
<organism evidence="11 12">
    <name type="scientific">Sporichthya brevicatena</name>
    <dbReference type="NCBI Taxonomy" id="171442"/>
    <lineage>
        <taxon>Bacteria</taxon>
        <taxon>Bacillati</taxon>
        <taxon>Actinomycetota</taxon>
        <taxon>Actinomycetes</taxon>
        <taxon>Sporichthyales</taxon>
        <taxon>Sporichthyaceae</taxon>
        <taxon>Sporichthya</taxon>
    </lineage>
</organism>
<feature type="binding site" evidence="9">
    <location>
        <begin position="11"/>
        <end position="13"/>
    </location>
    <ligand>
        <name>substrate</name>
    </ligand>
</feature>
<keyword evidence="2 9" id="KW-0479">Metal-binding</keyword>
<keyword evidence="4 9" id="KW-0418">Kinase</keyword>
<evidence type="ECO:0000256" key="4">
    <source>
        <dbReference type="ARBA" id="ARBA00022777"/>
    </source>
</evidence>
<evidence type="ECO:0000256" key="2">
    <source>
        <dbReference type="ARBA" id="ARBA00022723"/>
    </source>
</evidence>
<dbReference type="InterPro" id="IPR011611">
    <property type="entry name" value="PfkB_dom"/>
</dbReference>
<reference evidence="12" key="1">
    <citation type="journal article" date="2019" name="Int. J. Syst. Evol. Microbiol.">
        <title>The Global Catalogue of Microorganisms (GCM) 10K type strain sequencing project: providing services to taxonomists for standard genome sequencing and annotation.</title>
        <authorList>
            <consortium name="The Broad Institute Genomics Platform"/>
            <consortium name="The Broad Institute Genome Sequencing Center for Infectious Disease"/>
            <person name="Wu L."/>
            <person name="Ma J."/>
        </authorList>
    </citation>
    <scope>NUCLEOTIDE SEQUENCE [LARGE SCALE GENOMIC DNA]</scope>
    <source>
        <strain evidence="12">JCM 10671</strain>
    </source>
</reference>
<comment type="caution">
    <text evidence="11">The sequence shown here is derived from an EMBL/GenBank/DDBJ whole genome shotgun (WGS) entry which is preliminary data.</text>
</comment>
<comment type="pathway">
    <text evidence="9">Carbohydrate metabolism; D-ribose degradation; D-ribose 5-phosphate from beta-D-ribopyranose: step 2/2.</text>
</comment>
<accession>A0ABP3RFB3</accession>
<feature type="binding site" evidence="9">
    <location>
        <position position="292"/>
    </location>
    <ligand>
        <name>K(+)</name>
        <dbReference type="ChEBI" id="CHEBI:29103"/>
    </ligand>
</feature>
<feature type="binding site" evidence="9">
    <location>
        <position position="283"/>
    </location>
    <ligand>
        <name>K(+)</name>
        <dbReference type="ChEBI" id="CHEBI:29103"/>
    </ligand>
</feature>
<feature type="binding site" evidence="9">
    <location>
        <position position="249"/>
    </location>
    <ligand>
        <name>K(+)</name>
        <dbReference type="ChEBI" id="CHEBI:29103"/>
    </ligand>
</feature>
<keyword evidence="8 9" id="KW-0119">Carbohydrate metabolism</keyword>
<dbReference type="PRINTS" id="PR00990">
    <property type="entry name" value="RIBOKINASE"/>
</dbReference>
<feature type="binding site" evidence="9">
    <location>
        <begin position="252"/>
        <end position="253"/>
    </location>
    <ligand>
        <name>ATP</name>
        <dbReference type="ChEBI" id="CHEBI:30616"/>
    </ligand>
</feature>
<dbReference type="Gene3D" id="3.40.1190.20">
    <property type="match status" value="1"/>
</dbReference>
<dbReference type="PANTHER" id="PTHR10584:SF166">
    <property type="entry name" value="RIBOKINASE"/>
    <property type="match status" value="1"/>
</dbReference>
<feature type="domain" description="Carbohydrate kinase PfkB" evidence="10">
    <location>
        <begin position="4"/>
        <end position="295"/>
    </location>
</feature>
<proteinExistence type="inferred from homology"/>
<dbReference type="SUPFAM" id="SSF53613">
    <property type="entry name" value="Ribokinase-like"/>
    <property type="match status" value="1"/>
</dbReference>
<keyword evidence="9" id="KW-0963">Cytoplasm</keyword>
<dbReference type="InterPro" id="IPR011877">
    <property type="entry name" value="Ribokinase"/>
</dbReference>